<evidence type="ECO:0000313" key="1">
    <source>
        <dbReference type="EMBL" id="QIG72619.1"/>
    </source>
</evidence>
<accession>A0A7S5RGV7</accession>
<evidence type="ECO:0000313" key="2">
    <source>
        <dbReference type="Proteomes" id="UP000655883"/>
    </source>
</evidence>
<sequence>MKTREEDLEQALKWTLEYIDAIPKDIVLPTMPGFDRDYVDSLLTPVIVPRYNQDLTLQDKMALIQDIDVNACIEKGVAHGYYHFSSRISLWNEHSEKMVPYPFRLVPQAVTYDVFELMTNKYIVLSFRRQVNENISCFKWNGERFIKVSRNKYKWMDR</sequence>
<protein>
    <submittedName>
        <fullName evidence="1">Uncharacterized protein</fullName>
    </submittedName>
</protein>
<reference evidence="1 2" key="1">
    <citation type="submission" date="2020-01" db="EMBL/GenBank/DDBJ databases">
        <title>Patterns of diversity and host range of bacteriophage communities associated with bean-nodulatin bacteria.</title>
        <authorList>
            <person name="Vann Cauwenberghe J."/>
            <person name="Santamaria R.I."/>
            <person name="Bustos P."/>
            <person name="Juarez S."/>
            <person name="Gonzalez V."/>
        </authorList>
    </citation>
    <scope>NUCLEOTIDE SEQUENCE [LARGE SCALE GENOMIC DNA]</scope>
    <source>
        <strain evidence="2">RHph</strain>
    </source>
</reference>
<keyword evidence="2" id="KW-1185">Reference proteome</keyword>
<organism evidence="1 2">
    <name type="scientific">Rhizobium phage RHph_Y65</name>
    <dbReference type="NCBI Taxonomy" id="2509785"/>
    <lineage>
        <taxon>Viruses</taxon>
        <taxon>Duplodnaviria</taxon>
        <taxon>Heunggongvirae</taxon>
        <taxon>Uroviricota</taxon>
        <taxon>Caudoviricetes</taxon>
        <taxon>Kleczkowskaviridae</taxon>
        <taxon>Cuauhnahuacvirus</taxon>
        <taxon>Cuauhnahuacvirus Y65</taxon>
    </lineage>
</organism>
<dbReference type="Proteomes" id="UP000655883">
    <property type="component" value="Segment"/>
</dbReference>
<proteinExistence type="predicted"/>
<gene>
    <name evidence="1" type="ORF">EVB97_061</name>
</gene>
<dbReference type="EMBL" id="MN988525">
    <property type="protein sequence ID" value="QIG72619.1"/>
    <property type="molecule type" value="Genomic_DNA"/>
</dbReference>
<name>A0A7S5RGV7_9CAUD</name>